<feature type="transmembrane region" description="Helical" evidence="8">
    <location>
        <begin position="280"/>
        <end position="299"/>
    </location>
</feature>
<dbReference type="GO" id="GO:0005886">
    <property type="term" value="C:plasma membrane"/>
    <property type="evidence" value="ECO:0007669"/>
    <property type="project" value="UniProtKB-SubCell"/>
</dbReference>
<evidence type="ECO:0000256" key="2">
    <source>
        <dbReference type="ARBA" id="ARBA00022475"/>
    </source>
</evidence>
<reference evidence="10 11" key="1">
    <citation type="journal article" date="2019" name="ISME J.">
        <title>Candidatus Macondimonas diazotrophica, a novel gammaproteobacterial genus dominating crude-oil-contaminated coastal sediments.</title>
        <authorList>
            <person name="Karthikeyan S."/>
            <person name="Konstantinidis K."/>
        </authorList>
    </citation>
    <scope>NUCLEOTIDE SEQUENCE [LARGE SCALE GENOMIC DNA]</scope>
    <source>
        <strain evidence="10 11">KTK01</strain>
    </source>
</reference>
<keyword evidence="7 8" id="KW-0472">Membrane</keyword>
<dbReference type="InterPro" id="IPR050297">
    <property type="entry name" value="LipidA_mod_glycosyltrf_83"/>
</dbReference>
<evidence type="ECO:0000256" key="7">
    <source>
        <dbReference type="ARBA" id="ARBA00023136"/>
    </source>
</evidence>
<sequence length="494" mass="53374">MHNGEERNANTRHTAGLRVLLGALIGLTVLRLAVLIASPLDLFVDEAQYWLWSTRPSFGYYSKPPFIAWLIAFTTALVGDAEWGVRLASPLLHAGTAGFVFLAGRSLYDARTGVAAAVVYLTLPAVSFSSLLISTDVPLLFFWSAALFSLIQARQHGGGWWVGLGLSLGLGLLSKYAMAFFLIGWLWGELSSPRASRRGALVALAIAGSLYAPNLVWNAAHGFISYQHTSENADLAGAHMNGGELLAFVASQIAMLGPGVFLGLMAALISRPLRDEPARWLIGFIAPVLVFYLALALVAGANANWAVSAYVAGSILAARGLMRASWRPAWGMAVGLNVLLGLAIAGVVLCWGEETDRFPLRADPLKRLRGWETLGAEVSQWRQRYPADCVLVTDRATASAMAYYALPRPAPVVKWHPPGPIRDHFDLTADLADVACPAWLLVAPPDRATGMARRFTGSEALGTVGQPQGDQRERRYAIYRLHEFAGYPTRSPSP</sequence>
<evidence type="ECO:0000256" key="5">
    <source>
        <dbReference type="ARBA" id="ARBA00022692"/>
    </source>
</evidence>
<dbReference type="AlphaFoldDB" id="A0A4Z0FB50"/>
<evidence type="ECO:0000256" key="6">
    <source>
        <dbReference type="ARBA" id="ARBA00022989"/>
    </source>
</evidence>
<keyword evidence="2" id="KW-1003">Cell membrane</keyword>
<dbReference type="GO" id="GO:0016763">
    <property type="term" value="F:pentosyltransferase activity"/>
    <property type="evidence" value="ECO:0007669"/>
    <property type="project" value="TreeGrafter"/>
</dbReference>
<evidence type="ECO:0000256" key="4">
    <source>
        <dbReference type="ARBA" id="ARBA00022679"/>
    </source>
</evidence>
<dbReference type="EMBL" id="SRIO01000005">
    <property type="protein sequence ID" value="TFZ83109.1"/>
    <property type="molecule type" value="Genomic_DNA"/>
</dbReference>
<feature type="transmembrane region" description="Helical" evidence="8">
    <location>
        <begin position="114"/>
        <end position="132"/>
    </location>
</feature>
<keyword evidence="11" id="KW-1185">Reference proteome</keyword>
<organism evidence="10 11">
    <name type="scientific">Candidatus Macondimonas diazotrophica</name>
    <dbReference type="NCBI Taxonomy" id="2305248"/>
    <lineage>
        <taxon>Bacteria</taxon>
        <taxon>Pseudomonadati</taxon>
        <taxon>Pseudomonadota</taxon>
        <taxon>Gammaproteobacteria</taxon>
        <taxon>Chromatiales</taxon>
        <taxon>Ectothiorhodospiraceae</taxon>
        <taxon>Candidatus Macondimonas</taxon>
    </lineage>
</organism>
<dbReference type="RefSeq" id="WP_135281409.1">
    <property type="nucleotide sequence ID" value="NZ_SRIO01000005.1"/>
</dbReference>
<evidence type="ECO:0000256" key="1">
    <source>
        <dbReference type="ARBA" id="ARBA00004651"/>
    </source>
</evidence>
<accession>A0A4Z0FB50</accession>
<dbReference type="Pfam" id="PF13231">
    <property type="entry name" value="PMT_2"/>
    <property type="match status" value="1"/>
</dbReference>
<gene>
    <name evidence="10" type="ORF">E4680_05610</name>
</gene>
<evidence type="ECO:0000256" key="3">
    <source>
        <dbReference type="ARBA" id="ARBA00022676"/>
    </source>
</evidence>
<comment type="caution">
    <text evidence="10">The sequence shown here is derived from an EMBL/GenBank/DDBJ whole genome shotgun (WGS) entry which is preliminary data.</text>
</comment>
<keyword evidence="3" id="KW-0328">Glycosyltransferase</keyword>
<keyword evidence="5 8" id="KW-0812">Transmembrane</keyword>
<dbReference type="OrthoDB" id="108054at2"/>
<evidence type="ECO:0000259" key="9">
    <source>
        <dbReference type="Pfam" id="PF13231"/>
    </source>
</evidence>
<evidence type="ECO:0000313" key="10">
    <source>
        <dbReference type="EMBL" id="TFZ83109.1"/>
    </source>
</evidence>
<dbReference type="GO" id="GO:0009103">
    <property type="term" value="P:lipopolysaccharide biosynthetic process"/>
    <property type="evidence" value="ECO:0007669"/>
    <property type="project" value="UniProtKB-ARBA"/>
</dbReference>
<dbReference type="PANTHER" id="PTHR33908">
    <property type="entry name" value="MANNOSYLTRANSFERASE YKCB-RELATED"/>
    <property type="match status" value="1"/>
</dbReference>
<protein>
    <submittedName>
        <fullName evidence="10">Phospholipid carrier-dependent glycosyltransferase</fullName>
    </submittedName>
</protein>
<dbReference type="Proteomes" id="UP000297890">
    <property type="component" value="Unassembled WGS sequence"/>
</dbReference>
<feature type="transmembrane region" description="Helical" evidence="8">
    <location>
        <begin position="20"/>
        <end position="40"/>
    </location>
</feature>
<keyword evidence="6 8" id="KW-1133">Transmembrane helix</keyword>
<feature type="transmembrane region" description="Helical" evidence="8">
    <location>
        <begin position="199"/>
        <end position="217"/>
    </location>
</feature>
<feature type="transmembrane region" description="Helical" evidence="8">
    <location>
        <begin position="60"/>
        <end position="79"/>
    </location>
</feature>
<evidence type="ECO:0000256" key="8">
    <source>
        <dbReference type="SAM" id="Phobius"/>
    </source>
</evidence>
<keyword evidence="4 10" id="KW-0808">Transferase</keyword>
<evidence type="ECO:0000313" key="11">
    <source>
        <dbReference type="Proteomes" id="UP000297890"/>
    </source>
</evidence>
<feature type="transmembrane region" description="Helical" evidence="8">
    <location>
        <begin position="160"/>
        <end position="187"/>
    </location>
</feature>
<feature type="domain" description="Glycosyltransferase RgtA/B/C/D-like" evidence="9">
    <location>
        <begin position="62"/>
        <end position="217"/>
    </location>
</feature>
<comment type="subcellular location">
    <subcellularLocation>
        <location evidence="1">Cell membrane</location>
        <topology evidence="1">Multi-pass membrane protein</topology>
    </subcellularLocation>
</comment>
<feature type="transmembrane region" description="Helical" evidence="8">
    <location>
        <begin position="245"/>
        <end position="268"/>
    </location>
</feature>
<proteinExistence type="predicted"/>
<name>A0A4Z0FB50_9GAMM</name>
<feature type="transmembrane region" description="Helical" evidence="8">
    <location>
        <begin position="329"/>
        <end position="349"/>
    </location>
</feature>
<dbReference type="InterPro" id="IPR038731">
    <property type="entry name" value="RgtA/B/C-like"/>
</dbReference>
<dbReference type="PANTHER" id="PTHR33908:SF11">
    <property type="entry name" value="MEMBRANE PROTEIN"/>
    <property type="match status" value="1"/>
</dbReference>